<dbReference type="GO" id="GO:0032259">
    <property type="term" value="P:methylation"/>
    <property type="evidence" value="ECO:0007669"/>
    <property type="project" value="UniProtKB-KW"/>
</dbReference>
<reference evidence="4 5" key="1">
    <citation type="submission" date="2018-05" db="EMBL/GenBank/DDBJ databases">
        <title>Genetic diversity of glacier-inhabiting Cryobacterium bacteria in China and description of Cryobacterium mengkeensis sp. nov. and Arthrobacter glacialis sp. nov.</title>
        <authorList>
            <person name="Liu Q."/>
            <person name="Xin Y.-H."/>
        </authorList>
    </citation>
    <scope>NUCLEOTIDE SEQUENCE [LARGE SCALE GENOMIC DNA]</scope>
    <source>
        <strain evidence="4 5">LI2</strain>
    </source>
</reference>
<evidence type="ECO:0000256" key="2">
    <source>
        <dbReference type="ARBA" id="ARBA00022679"/>
    </source>
</evidence>
<evidence type="ECO:0000313" key="5">
    <source>
        <dbReference type="Proteomes" id="UP000247832"/>
    </source>
</evidence>
<evidence type="ECO:0000256" key="1">
    <source>
        <dbReference type="ARBA" id="ARBA00022603"/>
    </source>
</evidence>
<dbReference type="InterPro" id="IPR029063">
    <property type="entry name" value="SAM-dependent_MTases_sf"/>
</dbReference>
<comment type="caution">
    <text evidence="4">The sequence shown here is derived from an EMBL/GenBank/DDBJ whole genome shotgun (WGS) entry which is preliminary data.</text>
</comment>
<feature type="domain" description="Methyltransferase" evidence="3">
    <location>
        <begin position="51"/>
        <end position="147"/>
    </location>
</feature>
<dbReference type="Proteomes" id="UP000247832">
    <property type="component" value="Unassembled WGS sequence"/>
</dbReference>
<evidence type="ECO:0000313" key="4">
    <source>
        <dbReference type="EMBL" id="PYI64933.1"/>
    </source>
</evidence>
<dbReference type="PANTHER" id="PTHR43861:SF1">
    <property type="entry name" value="TRANS-ACONITATE 2-METHYLTRANSFERASE"/>
    <property type="match status" value="1"/>
</dbReference>
<dbReference type="EMBL" id="QJVD01000035">
    <property type="protein sequence ID" value="PYI64933.1"/>
    <property type="molecule type" value="Genomic_DNA"/>
</dbReference>
<dbReference type="InterPro" id="IPR041698">
    <property type="entry name" value="Methyltransf_25"/>
</dbReference>
<organism evidence="4 5">
    <name type="scientific">Arthrobacter livingstonensis</name>
    <dbReference type="NCBI Taxonomy" id="670078"/>
    <lineage>
        <taxon>Bacteria</taxon>
        <taxon>Bacillati</taxon>
        <taxon>Actinomycetota</taxon>
        <taxon>Actinomycetes</taxon>
        <taxon>Micrococcales</taxon>
        <taxon>Micrococcaceae</taxon>
        <taxon>Arthrobacter</taxon>
    </lineage>
</organism>
<dbReference type="AlphaFoldDB" id="A0A2V5L5D4"/>
<keyword evidence="5" id="KW-1185">Reference proteome</keyword>
<protein>
    <submittedName>
        <fullName evidence="4">SAM-dependent methyltransferase</fullName>
    </submittedName>
</protein>
<keyword evidence="1 4" id="KW-0489">Methyltransferase</keyword>
<gene>
    <name evidence="4" type="ORF">CVV68_20300</name>
</gene>
<dbReference type="GO" id="GO:0008168">
    <property type="term" value="F:methyltransferase activity"/>
    <property type="evidence" value="ECO:0007669"/>
    <property type="project" value="UniProtKB-KW"/>
</dbReference>
<dbReference type="Gene3D" id="3.40.50.150">
    <property type="entry name" value="Vaccinia Virus protein VP39"/>
    <property type="match status" value="1"/>
</dbReference>
<dbReference type="CDD" id="cd02440">
    <property type="entry name" value="AdoMet_MTases"/>
    <property type="match status" value="1"/>
</dbReference>
<dbReference type="PANTHER" id="PTHR43861">
    <property type="entry name" value="TRANS-ACONITATE 2-METHYLTRANSFERASE-RELATED"/>
    <property type="match status" value="1"/>
</dbReference>
<dbReference type="SUPFAM" id="SSF53335">
    <property type="entry name" value="S-adenosyl-L-methionine-dependent methyltransferases"/>
    <property type="match status" value="1"/>
</dbReference>
<sequence length="285" mass="29625">MTEHAHHHHAGHSHDVGLAELLTLDAQVLGSYVDAATQWASQLAPTTPGTIVDVGAGSGAGTLALARRFPQAELVAVDKSAGMLSHTLEAARGAGVSARLRTVEADLDAAWPGIGAADLIWAASSLHELADPERTMADMFAALNPGGLLVVIEMDGLPRFLPDDFPQGGTADGGSLRPGLESRLHAALAQKDWNPHPDWQPGLVRAGFALVEQRNFPTAAGPTPELAARYARTFLGRIRPALEGIADPGDLAALDVLLSAGPGALLNTAALEVRGSRTAWAARKA</sequence>
<keyword evidence="2 4" id="KW-0808">Transferase</keyword>
<proteinExistence type="predicted"/>
<dbReference type="RefSeq" id="WP_110502844.1">
    <property type="nucleotide sequence ID" value="NZ_QJVD01000035.1"/>
</dbReference>
<dbReference type="Pfam" id="PF13649">
    <property type="entry name" value="Methyltransf_25"/>
    <property type="match status" value="1"/>
</dbReference>
<evidence type="ECO:0000259" key="3">
    <source>
        <dbReference type="Pfam" id="PF13649"/>
    </source>
</evidence>
<accession>A0A2V5L5D4</accession>
<dbReference type="OrthoDB" id="3382693at2"/>
<name>A0A2V5L5D4_9MICC</name>